<dbReference type="CDD" id="cd12922">
    <property type="entry name" value="VKOR_5"/>
    <property type="match status" value="1"/>
</dbReference>
<evidence type="ECO:0000256" key="7">
    <source>
        <dbReference type="ARBA" id="ARBA00023136"/>
    </source>
</evidence>
<comment type="similarity">
    <text evidence="2">Belongs to the VKOR family.</text>
</comment>
<evidence type="ECO:0000256" key="9">
    <source>
        <dbReference type="ARBA" id="ARBA00023284"/>
    </source>
</evidence>
<feature type="transmembrane region" description="Helical" evidence="10">
    <location>
        <begin position="176"/>
        <end position="200"/>
    </location>
</feature>
<organism evidence="12 13">
    <name type="scientific">Glutamicibacter creatinolyticus</name>
    <dbReference type="NCBI Taxonomy" id="162496"/>
    <lineage>
        <taxon>Bacteria</taxon>
        <taxon>Bacillati</taxon>
        <taxon>Actinomycetota</taxon>
        <taxon>Actinomycetes</taxon>
        <taxon>Micrococcales</taxon>
        <taxon>Micrococcaceae</taxon>
        <taxon>Glutamicibacter</taxon>
    </lineage>
</organism>
<evidence type="ECO:0000313" key="12">
    <source>
        <dbReference type="EMBL" id="QCY47327.1"/>
    </source>
</evidence>
<dbReference type="Proteomes" id="UP000307000">
    <property type="component" value="Chromosome"/>
</dbReference>
<dbReference type="EMBL" id="CP034412">
    <property type="protein sequence ID" value="QCY47327.1"/>
    <property type="molecule type" value="Genomic_DNA"/>
</dbReference>
<dbReference type="Pfam" id="PF07884">
    <property type="entry name" value="VKOR"/>
    <property type="match status" value="1"/>
</dbReference>
<feature type="transmembrane region" description="Helical" evidence="10">
    <location>
        <begin position="84"/>
        <end position="102"/>
    </location>
</feature>
<protein>
    <submittedName>
        <fullName evidence="12">Vitamin K epoxide reductase family protein</fullName>
    </submittedName>
</protein>
<evidence type="ECO:0000256" key="1">
    <source>
        <dbReference type="ARBA" id="ARBA00004141"/>
    </source>
</evidence>
<dbReference type="KEGG" id="gcr:GcLGCM259_1598"/>
<keyword evidence="3 10" id="KW-0812">Transmembrane</keyword>
<evidence type="ECO:0000313" key="13">
    <source>
        <dbReference type="Proteomes" id="UP000307000"/>
    </source>
</evidence>
<evidence type="ECO:0000256" key="2">
    <source>
        <dbReference type="ARBA" id="ARBA00006214"/>
    </source>
</evidence>
<dbReference type="GO" id="GO:0016491">
    <property type="term" value="F:oxidoreductase activity"/>
    <property type="evidence" value="ECO:0007669"/>
    <property type="project" value="UniProtKB-KW"/>
</dbReference>
<keyword evidence="13" id="KW-1185">Reference proteome</keyword>
<evidence type="ECO:0000256" key="3">
    <source>
        <dbReference type="ARBA" id="ARBA00022692"/>
    </source>
</evidence>
<evidence type="ECO:0000259" key="11">
    <source>
        <dbReference type="SMART" id="SM00756"/>
    </source>
</evidence>
<feature type="transmembrane region" description="Helical" evidence="10">
    <location>
        <begin position="23"/>
        <end position="43"/>
    </location>
</feature>
<comment type="subcellular location">
    <subcellularLocation>
        <location evidence="1">Membrane</location>
        <topology evidence="1">Multi-pass membrane protein</topology>
    </subcellularLocation>
</comment>
<evidence type="ECO:0000256" key="4">
    <source>
        <dbReference type="ARBA" id="ARBA00022719"/>
    </source>
</evidence>
<dbReference type="InterPro" id="IPR041714">
    <property type="entry name" value="VKOR_Actinobacteria"/>
</dbReference>
<keyword evidence="8" id="KW-1015">Disulfide bond</keyword>
<evidence type="ECO:0000256" key="8">
    <source>
        <dbReference type="ARBA" id="ARBA00023157"/>
    </source>
</evidence>
<keyword evidence="6" id="KW-0560">Oxidoreductase</keyword>
<gene>
    <name evidence="12" type="ORF">GcLGCM259_1598</name>
</gene>
<feature type="transmembrane region" description="Helical" evidence="10">
    <location>
        <begin position="136"/>
        <end position="155"/>
    </location>
</feature>
<keyword evidence="5 10" id="KW-1133">Transmembrane helix</keyword>
<dbReference type="InterPro" id="IPR012932">
    <property type="entry name" value="VKOR"/>
</dbReference>
<proteinExistence type="inferred from homology"/>
<evidence type="ECO:0000256" key="10">
    <source>
        <dbReference type="SAM" id="Phobius"/>
    </source>
</evidence>
<dbReference type="SMART" id="SM00756">
    <property type="entry name" value="VKc"/>
    <property type="match status" value="1"/>
</dbReference>
<keyword evidence="4" id="KW-0874">Quinone</keyword>
<accession>A0A5B7WTW2</accession>
<dbReference type="Gene3D" id="1.20.1440.130">
    <property type="entry name" value="VKOR domain"/>
    <property type="match status" value="1"/>
</dbReference>
<dbReference type="RefSeq" id="WP_054821313.1">
    <property type="nucleotide sequence ID" value="NZ_CP034412.1"/>
</dbReference>
<dbReference type="GO" id="GO:0048038">
    <property type="term" value="F:quinone binding"/>
    <property type="evidence" value="ECO:0007669"/>
    <property type="project" value="UniProtKB-KW"/>
</dbReference>
<evidence type="ECO:0000256" key="6">
    <source>
        <dbReference type="ARBA" id="ARBA00023002"/>
    </source>
</evidence>
<dbReference type="AlphaFoldDB" id="A0A5B7WTW2"/>
<reference evidence="12 13" key="1">
    <citation type="submission" date="2018-12" db="EMBL/GenBank/DDBJ databases">
        <title>Complete Genome Sequence of Glutamicibacter creatinolyticus strain LGCM259,isolated from an abscess of a 12-year-old mare in Italy.</title>
        <authorList>
            <person name="Santos R.G."/>
            <person name="Silva A.L."/>
            <person name="Seyffert N."/>
            <person name="Castro T.L.P."/>
            <person name="Attili A.R."/>
            <person name="Rifici C."/>
            <person name="Mazzullo G."/>
            <person name="Brenig B."/>
            <person name="Venanzi F."/>
            <person name="Azevedo V."/>
        </authorList>
    </citation>
    <scope>NUCLEOTIDE SEQUENCE [LARGE SCALE GENOMIC DNA]</scope>
    <source>
        <strain evidence="12 13">LGCM 259</strain>
    </source>
</reference>
<sequence length="206" mass="22622">MNSAVENPPTPGVLPRWAKDRGFGIFTVVTGVIAWIASGVLVLDRLALYKNPDYVTSCDINPWISCGTVMKSWQAELLGFPNPLLGIVGFAIVITVGMALLAGARFARWYWVGFQIGVTLAMVFIIWLWSQALYDISALCLYCMVVWAMVIPLFVHTTARNVIHGVIPAGAGVKKFFAEWSWVITVVLLLVVAATVVLRFPNAFFG</sequence>
<feature type="transmembrane region" description="Helical" evidence="10">
    <location>
        <begin position="109"/>
        <end position="130"/>
    </location>
</feature>
<dbReference type="GO" id="GO:0016020">
    <property type="term" value="C:membrane"/>
    <property type="evidence" value="ECO:0007669"/>
    <property type="project" value="UniProtKB-SubCell"/>
</dbReference>
<name>A0A5B7WTW2_9MICC</name>
<feature type="domain" description="Vitamin K epoxide reductase" evidence="11">
    <location>
        <begin position="20"/>
        <end position="161"/>
    </location>
</feature>
<keyword evidence="9" id="KW-0676">Redox-active center</keyword>
<keyword evidence="7 10" id="KW-0472">Membrane</keyword>
<evidence type="ECO:0000256" key="5">
    <source>
        <dbReference type="ARBA" id="ARBA00022989"/>
    </source>
</evidence>
<dbReference type="InterPro" id="IPR038354">
    <property type="entry name" value="VKOR_sf"/>
</dbReference>